<protein>
    <submittedName>
        <fullName evidence="1">Uncharacterized protein</fullName>
    </submittedName>
</protein>
<accession>A0A6N2X7K0</accession>
<dbReference type="AlphaFoldDB" id="A0A6N2X7K0"/>
<evidence type="ECO:0000313" key="1">
    <source>
        <dbReference type="EMBL" id="VYT49856.1"/>
    </source>
</evidence>
<reference evidence="1" key="1">
    <citation type="submission" date="2019-11" db="EMBL/GenBank/DDBJ databases">
        <authorList>
            <person name="Feng L."/>
        </authorList>
    </citation>
    <scope>NUCLEOTIDE SEQUENCE</scope>
    <source>
        <strain evidence="1">BintestinalisLFYP9</strain>
    </source>
</reference>
<dbReference type="EMBL" id="CACRSU010000048">
    <property type="protein sequence ID" value="VYT49856.1"/>
    <property type="molecule type" value="Genomic_DNA"/>
</dbReference>
<proteinExistence type="predicted"/>
<sequence>MKKYTLALCIVMFPLIVFGQNSALRTMSLYELEAMRDSVNKTLSEEILFRKDSVNQKLYKVAYIAPTDSLKIAEWPYNRTVGTNISLHSIEIRENDTKVTHILGLAMAQLWQRLHYCR</sequence>
<name>A0A6N2X7K0_9BACE</name>
<gene>
    <name evidence="1" type="ORF">BILFYP9_04317</name>
</gene>
<organism evidence="1">
    <name type="scientific">Bacteroides intestinalis</name>
    <dbReference type="NCBI Taxonomy" id="329854"/>
    <lineage>
        <taxon>Bacteria</taxon>
        <taxon>Pseudomonadati</taxon>
        <taxon>Bacteroidota</taxon>
        <taxon>Bacteroidia</taxon>
        <taxon>Bacteroidales</taxon>
        <taxon>Bacteroidaceae</taxon>
        <taxon>Bacteroides</taxon>
    </lineage>
</organism>
<dbReference type="RefSeq" id="WP_138291002.1">
    <property type="nucleotide sequence ID" value="NZ_BAABZC010000001.1"/>
</dbReference>